<comment type="caution">
    <text evidence="1">The sequence shown here is derived from an EMBL/GenBank/DDBJ whole genome shotgun (WGS) entry which is preliminary data.</text>
</comment>
<protein>
    <submittedName>
        <fullName evidence="1">Uncharacterized protein</fullName>
    </submittedName>
</protein>
<dbReference type="EMBL" id="CAJHUC010002066">
    <property type="protein sequence ID" value="CAD7703110.1"/>
    <property type="molecule type" value="Genomic_DNA"/>
</dbReference>
<name>A0A8S1J7A8_9CHLO</name>
<reference evidence="1" key="1">
    <citation type="submission" date="2020-12" db="EMBL/GenBank/DDBJ databases">
        <authorList>
            <person name="Iha C."/>
        </authorList>
    </citation>
    <scope>NUCLEOTIDE SEQUENCE</scope>
</reference>
<sequence>MPLLIQILRLRPKLDAADESGTRKMGKIAGFGPISTVFQLRTHVFHQFTIITTRLETVLNGQLKTFGKSMEPASALHFDRCVALESRCVEYKQVLLRTEHCVTVFPNTARVIPNFDHVVQQIAFCQHLVRDFACDIGDSASTFKAVATTASLPSRM</sequence>
<proteinExistence type="predicted"/>
<accession>A0A8S1J7A8</accession>
<dbReference type="AlphaFoldDB" id="A0A8S1J7A8"/>
<organism evidence="1 2">
    <name type="scientific">Ostreobium quekettii</name>
    <dbReference type="NCBI Taxonomy" id="121088"/>
    <lineage>
        <taxon>Eukaryota</taxon>
        <taxon>Viridiplantae</taxon>
        <taxon>Chlorophyta</taxon>
        <taxon>core chlorophytes</taxon>
        <taxon>Ulvophyceae</taxon>
        <taxon>TCBD clade</taxon>
        <taxon>Bryopsidales</taxon>
        <taxon>Ostreobineae</taxon>
        <taxon>Ostreobiaceae</taxon>
        <taxon>Ostreobium</taxon>
    </lineage>
</organism>
<gene>
    <name evidence="1" type="ORF">OSTQU699_LOCUS8467</name>
</gene>
<dbReference type="Proteomes" id="UP000708148">
    <property type="component" value="Unassembled WGS sequence"/>
</dbReference>
<evidence type="ECO:0000313" key="1">
    <source>
        <dbReference type="EMBL" id="CAD7703110.1"/>
    </source>
</evidence>
<keyword evidence="2" id="KW-1185">Reference proteome</keyword>
<evidence type="ECO:0000313" key="2">
    <source>
        <dbReference type="Proteomes" id="UP000708148"/>
    </source>
</evidence>